<keyword evidence="6" id="KW-0347">Helicase</keyword>
<dbReference type="InterPro" id="IPR027417">
    <property type="entry name" value="P-loop_NTPase"/>
</dbReference>
<protein>
    <submittedName>
        <fullName evidence="6">Superfamily II DNA or RNA helicase</fullName>
    </submittedName>
</protein>
<dbReference type="Pfam" id="PF00176">
    <property type="entry name" value="SNF2-rel_dom"/>
    <property type="match status" value="1"/>
</dbReference>
<dbReference type="Pfam" id="PF00271">
    <property type="entry name" value="Helicase_C"/>
    <property type="match status" value="1"/>
</dbReference>
<feature type="domain" description="Helicase C-terminal" evidence="5">
    <location>
        <begin position="914"/>
        <end position="1065"/>
    </location>
</feature>
<reference evidence="6 7" key="1">
    <citation type="submission" date="2020-07" db="EMBL/GenBank/DDBJ databases">
        <title>Sequencing the genomes of 1000 actinobacteria strains.</title>
        <authorList>
            <person name="Klenk H.-P."/>
        </authorList>
    </citation>
    <scope>NUCLEOTIDE SEQUENCE [LARGE SCALE GENOMIC DNA]</scope>
    <source>
        <strain evidence="6 7">DSM 21350</strain>
    </source>
</reference>
<dbReference type="GO" id="GO:0005524">
    <property type="term" value="F:ATP binding"/>
    <property type="evidence" value="ECO:0007669"/>
    <property type="project" value="InterPro"/>
</dbReference>
<dbReference type="Gene3D" id="3.40.50.10810">
    <property type="entry name" value="Tandem AAA-ATPase domain"/>
    <property type="match status" value="1"/>
</dbReference>
<keyword evidence="6" id="KW-0547">Nucleotide-binding</keyword>
<dbReference type="InterPro" id="IPR014001">
    <property type="entry name" value="Helicase_ATP-bd"/>
</dbReference>
<dbReference type="AlphaFoldDB" id="A0A7Y9JAY7"/>
<sequence>MRSLDLPRSALSQVFGLPTLRRAVPIAASGAVLASKVQSRAGDTWVTGTVAGTAPTPYSVDVAVHSTGRGWLIDSECSCPVGFDCKHAAALLLSLAEPSGPARPAWEDHLDQVLTGLEELRAPGADHVPLGLLVEHAQVTTGWADATTRTLALRPVRGGTREKWIKNGVSWYDVQHHLHYRHDHDHDPAQVAVLVEMAQAFSQLYTNQNPNLLALGPLLWPLLREAEEAGIPLVAGNGLTSIEVIDPVTVEVDLAAEAADGVRLRAGVRHDGAWWPSADHALALMGRPAHGAALLRAVPPPGKRRSPHFSVRLAPLDRPVAATTHRLLDSPVVVPASQRQRFEEAYLPRLRRQLVVGSRDGSVTVPEVEPPRLELLITWGETHRVETGWSWRYGAEQFGLGSTDGLARVREPASEQAVLAGLALTEPGLRDEAGTLHPHRTWTGIDLVSFVEDVLPGLRAAAQAGDLTLRETGRQRDYRPATTAPEISFELADAASTDWLDLTVSLTVEDEAVPLSEALAALTRGDDLIFTASGRHVPTSHEAFTQLAQLVAAAAELTDQPDQGVRVGRTDLALWADLEALGIVDAQAEEWLRAARALADFEELPDVHPGGLVPTLRPYQQSGLNWLAFLWEAGLGGVLADDMGLGKTLQALALITHAREKGAAPFLVVAPTSVVTAWVGQAATHTSGLVVRAVGASAARREATLEELHDGADIVVTTYTLYRLEAEQYAGLAWGGLVLDEAQHVKNHQGKTYHAIRRLPVPFRLALTGTPFENRLMELWSLLSIVAPGLYASPTRFRERVAKPVEQQADEEALARFRRRIRPFLLRRTKERVADDLPPKQELVLDVELSARHRRIYDTHLQRERQTVLGLVDDFARNRIAIFRALTKLRQLSLDPALVDPAHDRVGSAKIDLLAEQLAEVVAEGHQALVFSQFTSFLSRVRDRLEHDGLSLAYLDGRTRKRAEAISRFTSGEASVFLISIKAGGVGLTLTEADYVYVLDPWWNPAVEAQAVDRTHRIGQDKHVMVYRMVATDTIEEKVLALQQRKAELFARVLDGDGAMAADLSAEDVRALFD</sequence>
<dbReference type="PROSITE" id="PS51194">
    <property type="entry name" value="HELICASE_CTER"/>
    <property type="match status" value="1"/>
</dbReference>
<evidence type="ECO:0000259" key="4">
    <source>
        <dbReference type="PROSITE" id="PS51192"/>
    </source>
</evidence>
<evidence type="ECO:0000259" key="5">
    <source>
        <dbReference type="PROSITE" id="PS51194"/>
    </source>
</evidence>
<dbReference type="GO" id="GO:0008270">
    <property type="term" value="F:zinc ion binding"/>
    <property type="evidence" value="ECO:0007669"/>
    <property type="project" value="UniProtKB-KW"/>
</dbReference>
<dbReference type="GO" id="GO:0004386">
    <property type="term" value="F:helicase activity"/>
    <property type="evidence" value="ECO:0007669"/>
    <property type="project" value="UniProtKB-KW"/>
</dbReference>
<dbReference type="Gene3D" id="3.40.50.300">
    <property type="entry name" value="P-loop containing nucleotide triphosphate hydrolases"/>
    <property type="match status" value="1"/>
</dbReference>
<accession>A0A7Y9JAY7</accession>
<dbReference type="InterPro" id="IPR001650">
    <property type="entry name" value="Helicase_C-like"/>
</dbReference>
<dbReference type="CDD" id="cd18793">
    <property type="entry name" value="SF2_C_SNF"/>
    <property type="match status" value="1"/>
</dbReference>
<dbReference type="Proteomes" id="UP000535511">
    <property type="component" value="Unassembled WGS sequence"/>
</dbReference>
<keyword evidence="7" id="KW-1185">Reference proteome</keyword>
<dbReference type="PROSITE" id="PS50966">
    <property type="entry name" value="ZF_SWIM"/>
    <property type="match status" value="1"/>
</dbReference>
<dbReference type="InterPro" id="IPR049730">
    <property type="entry name" value="SNF2/RAD54-like_C"/>
</dbReference>
<dbReference type="InterPro" id="IPR038718">
    <property type="entry name" value="SNF2-like_sf"/>
</dbReference>
<dbReference type="SUPFAM" id="SSF52540">
    <property type="entry name" value="P-loop containing nucleoside triphosphate hydrolases"/>
    <property type="match status" value="2"/>
</dbReference>
<keyword evidence="2" id="KW-0479">Metal-binding</keyword>
<dbReference type="RefSeq" id="WP_179663892.1">
    <property type="nucleotide sequence ID" value="NZ_JACCBG010000001.1"/>
</dbReference>
<dbReference type="SMART" id="SM00490">
    <property type="entry name" value="HELICc"/>
    <property type="match status" value="1"/>
</dbReference>
<dbReference type="EMBL" id="JACCBG010000001">
    <property type="protein sequence ID" value="NYD42232.1"/>
    <property type="molecule type" value="Genomic_DNA"/>
</dbReference>
<feature type="domain" description="SWIM-type" evidence="3">
    <location>
        <begin position="58"/>
        <end position="96"/>
    </location>
</feature>
<organism evidence="6 7">
    <name type="scientific">Nocardioides panaciterrulae</name>
    <dbReference type="NCBI Taxonomy" id="661492"/>
    <lineage>
        <taxon>Bacteria</taxon>
        <taxon>Bacillati</taxon>
        <taxon>Actinomycetota</taxon>
        <taxon>Actinomycetes</taxon>
        <taxon>Propionibacteriales</taxon>
        <taxon>Nocardioidaceae</taxon>
        <taxon>Nocardioides</taxon>
    </lineage>
</organism>
<dbReference type="InterPro" id="IPR000330">
    <property type="entry name" value="SNF2_N"/>
</dbReference>
<dbReference type="GO" id="GO:0016787">
    <property type="term" value="F:hydrolase activity"/>
    <property type="evidence" value="ECO:0007669"/>
    <property type="project" value="UniProtKB-KW"/>
</dbReference>
<evidence type="ECO:0000256" key="2">
    <source>
        <dbReference type="PROSITE-ProRule" id="PRU00325"/>
    </source>
</evidence>
<keyword evidence="2" id="KW-0862">Zinc</keyword>
<dbReference type="SMART" id="SM00487">
    <property type="entry name" value="DEXDc"/>
    <property type="match status" value="1"/>
</dbReference>
<keyword evidence="2" id="KW-0863">Zinc-finger</keyword>
<comment type="caution">
    <text evidence="6">The sequence shown here is derived from an EMBL/GenBank/DDBJ whole genome shotgun (WGS) entry which is preliminary data.</text>
</comment>
<dbReference type="Pfam" id="PF04434">
    <property type="entry name" value="SWIM"/>
    <property type="match status" value="1"/>
</dbReference>
<dbReference type="PROSITE" id="PS51192">
    <property type="entry name" value="HELICASE_ATP_BIND_1"/>
    <property type="match status" value="1"/>
</dbReference>
<name>A0A7Y9JAY7_9ACTN</name>
<proteinExistence type="predicted"/>
<evidence type="ECO:0000256" key="1">
    <source>
        <dbReference type="ARBA" id="ARBA00022801"/>
    </source>
</evidence>
<gene>
    <name evidence="6" type="ORF">BJZ21_002315</name>
</gene>
<evidence type="ECO:0000313" key="7">
    <source>
        <dbReference type="Proteomes" id="UP000535511"/>
    </source>
</evidence>
<feature type="domain" description="Helicase ATP-binding" evidence="4">
    <location>
        <begin position="628"/>
        <end position="789"/>
    </location>
</feature>
<dbReference type="PANTHER" id="PTHR10799">
    <property type="entry name" value="SNF2/RAD54 HELICASE FAMILY"/>
    <property type="match status" value="1"/>
</dbReference>
<dbReference type="InterPro" id="IPR007527">
    <property type="entry name" value="Znf_SWIM"/>
</dbReference>
<keyword evidence="6" id="KW-0067">ATP-binding</keyword>
<evidence type="ECO:0000313" key="6">
    <source>
        <dbReference type="EMBL" id="NYD42232.1"/>
    </source>
</evidence>
<keyword evidence="1" id="KW-0378">Hydrolase</keyword>
<evidence type="ECO:0000259" key="3">
    <source>
        <dbReference type="PROSITE" id="PS50966"/>
    </source>
</evidence>